<dbReference type="InterPro" id="IPR008278">
    <property type="entry name" value="4-PPantetheinyl_Trfase_dom"/>
</dbReference>
<comment type="cofactor">
    <cofactor evidence="8">
        <name>Mg(2+)</name>
        <dbReference type="ChEBI" id="CHEBI:18420"/>
    </cofactor>
</comment>
<dbReference type="InterPro" id="IPR037143">
    <property type="entry name" value="4-PPantetheinyl_Trfase_dom_sf"/>
</dbReference>
<keyword evidence="8" id="KW-0963">Cytoplasm</keyword>
<protein>
    <recommendedName>
        <fullName evidence="8">Holo-[acyl-carrier-protein] synthase</fullName>
        <shortName evidence="8">Holo-ACP synthase</shortName>
        <ecNumber evidence="8">2.7.8.7</ecNumber>
    </recommendedName>
    <alternativeName>
        <fullName evidence="8">4'-phosphopantetheinyl transferase AcpS</fullName>
    </alternativeName>
</protein>
<dbReference type="GO" id="GO:0008897">
    <property type="term" value="F:holo-[acyl-carrier-protein] synthase activity"/>
    <property type="evidence" value="ECO:0007669"/>
    <property type="project" value="UniProtKB-UniRule"/>
</dbReference>
<proteinExistence type="inferred from homology"/>
<name>A0AB38XMJ7_9ACTO</name>
<dbReference type="EMBL" id="CP116394">
    <property type="protein sequence ID" value="WCE45488.1"/>
    <property type="molecule type" value="Genomic_DNA"/>
</dbReference>
<evidence type="ECO:0000256" key="4">
    <source>
        <dbReference type="ARBA" id="ARBA00022832"/>
    </source>
</evidence>
<dbReference type="KEGG" id="wne:PIG85_07460"/>
<accession>A0AB38XMJ7</accession>
<dbReference type="GO" id="GO:0005737">
    <property type="term" value="C:cytoplasm"/>
    <property type="evidence" value="ECO:0007669"/>
    <property type="project" value="UniProtKB-SubCell"/>
</dbReference>
<dbReference type="Gene3D" id="3.90.470.20">
    <property type="entry name" value="4'-phosphopantetheinyl transferase domain"/>
    <property type="match status" value="1"/>
</dbReference>
<feature type="domain" description="4'-phosphopantetheinyl transferase" evidence="9">
    <location>
        <begin position="6"/>
        <end position="114"/>
    </location>
</feature>
<dbReference type="NCBIfam" id="TIGR00556">
    <property type="entry name" value="pantethn_trn"/>
    <property type="match status" value="1"/>
</dbReference>
<dbReference type="EC" id="2.7.8.7" evidence="8"/>
<dbReference type="Pfam" id="PF01648">
    <property type="entry name" value="ACPS"/>
    <property type="match status" value="1"/>
</dbReference>
<dbReference type="InterPro" id="IPR004568">
    <property type="entry name" value="Ppantetheine-prot_Trfase_dom"/>
</dbReference>
<evidence type="ECO:0000256" key="6">
    <source>
        <dbReference type="ARBA" id="ARBA00023098"/>
    </source>
</evidence>
<dbReference type="HAMAP" id="MF_00101">
    <property type="entry name" value="AcpS"/>
    <property type="match status" value="1"/>
</dbReference>
<dbReference type="InterPro" id="IPR002582">
    <property type="entry name" value="ACPS"/>
</dbReference>
<evidence type="ECO:0000256" key="5">
    <source>
        <dbReference type="ARBA" id="ARBA00022842"/>
    </source>
</evidence>
<sequence>MTHVVGLGCDVVDIDSFASQLSEPGSLPGAFSAAEHAVVTKRSAAFAPQVRAQLETASYAARWAAKEAVVKAWSTALLGCAPVLADTAEIWPQIEILNDRWRRPYVRLSRQLERAIAQSLCCAIEEMTWLISISHDGPTAYATAILQVTSSEEKR</sequence>
<evidence type="ECO:0000256" key="1">
    <source>
        <dbReference type="ARBA" id="ARBA00022516"/>
    </source>
</evidence>
<evidence type="ECO:0000313" key="11">
    <source>
        <dbReference type="Proteomes" id="UP001211044"/>
    </source>
</evidence>
<dbReference type="GO" id="GO:0006633">
    <property type="term" value="P:fatty acid biosynthetic process"/>
    <property type="evidence" value="ECO:0007669"/>
    <property type="project" value="UniProtKB-UniRule"/>
</dbReference>
<evidence type="ECO:0000256" key="7">
    <source>
        <dbReference type="ARBA" id="ARBA00023160"/>
    </source>
</evidence>
<keyword evidence="6 8" id="KW-0443">Lipid metabolism</keyword>
<keyword evidence="5 8" id="KW-0460">Magnesium</keyword>
<dbReference type="SUPFAM" id="SSF56214">
    <property type="entry name" value="4'-phosphopantetheinyl transferase"/>
    <property type="match status" value="1"/>
</dbReference>
<keyword evidence="7 8" id="KW-0275">Fatty acid biosynthesis</keyword>
<evidence type="ECO:0000256" key="8">
    <source>
        <dbReference type="HAMAP-Rule" id="MF_00101"/>
    </source>
</evidence>
<evidence type="ECO:0000256" key="2">
    <source>
        <dbReference type="ARBA" id="ARBA00022679"/>
    </source>
</evidence>
<dbReference type="RefSeq" id="WP_004807639.1">
    <property type="nucleotide sequence ID" value="NZ_CP116394.1"/>
</dbReference>
<reference evidence="10" key="1">
    <citation type="submission" date="2023-01" db="EMBL/GenBank/DDBJ databases">
        <title>Comparative Genomic Analysis of the Clinically-Derived Winkia Strain NY0527 Provides Evidence into the Taxonomic Reassignment of Winkia neuii and Characterizes Their Virulence Traits.</title>
        <authorList>
            <person name="Cai X."/>
            <person name="Peng Y."/>
            <person name="Li M."/>
            <person name="Qiu Y."/>
            <person name="Wang Y."/>
            <person name="Xu L."/>
            <person name="Hou Q."/>
        </authorList>
    </citation>
    <scope>NUCLEOTIDE SEQUENCE</scope>
    <source>
        <strain evidence="10">NY0527</strain>
    </source>
</reference>
<comment type="function">
    <text evidence="8">Transfers the 4'-phosphopantetheine moiety from coenzyme A to a Ser of acyl-carrier-protein.</text>
</comment>
<dbReference type="GO" id="GO:0000287">
    <property type="term" value="F:magnesium ion binding"/>
    <property type="evidence" value="ECO:0007669"/>
    <property type="project" value="UniProtKB-UniRule"/>
</dbReference>
<evidence type="ECO:0000313" key="10">
    <source>
        <dbReference type="EMBL" id="WCE45488.1"/>
    </source>
</evidence>
<comment type="subcellular location">
    <subcellularLocation>
        <location evidence="8">Cytoplasm</location>
    </subcellularLocation>
</comment>
<keyword evidence="4 8" id="KW-0276">Fatty acid metabolism</keyword>
<dbReference type="Proteomes" id="UP001211044">
    <property type="component" value="Chromosome"/>
</dbReference>
<keyword evidence="1 8" id="KW-0444">Lipid biosynthesis</keyword>
<keyword evidence="3 8" id="KW-0479">Metal-binding</keyword>
<comment type="similarity">
    <text evidence="8">Belongs to the P-Pant transferase superfamily. AcpS family.</text>
</comment>
<dbReference type="AlphaFoldDB" id="A0AB38XMJ7"/>
<organism evidence="10 11">
    <name type="scientific">Winkia neuii subsp. anitrata</name>
    <dbReference type="NCBI Taxonomy" id="29318"/>
    <lineage>
        <taxon>Bacteria</taxon>
        <taxon>Bacillati</taxon>
        <taxon>Actinomycetota</taxon>
        <taxon>Actinomycetes</taxon>
        <taxon>Actinomycetales</taxon>
        <taxon>Actinomycetaceae</taxon>
        <taxon>Winkia</taxon>
    </lineage>
</organism>
<keyword evidence="2 8" id="KW-0808">Transferase</keyword>
<evidence type="ECO:0000256" key="3">
    <source>
        <dbReference type="ARBA" id="ARBA00022723"/>
    </source>
</evidence>
<feature type="binding site" evidence="8">
    <location>
        <position position="10"/>
    </location>
    <ligand>
        <name>Mg(2+)</name>
        <dbReference type="ChEBI" id="CHEBI:18420"/>
    </ligand>
</feature>
<evidence type="ECO:0000259" key="9">
    <source>
        <dbReference type="Pfam" id="PF01648"/>
    </source>
</evidence>
<comment type="catalytic activity">
    <reaction evidence="8">
        <text>apo-[ACP] + CoA = holo-[ACP] + adenosine 3',5'-bisphosphate + H(+)</text>
        <dbReference type="Rhea" id="RHEA:12068"/>
        <dbReference type="Rhea" id="RHEA-COMP:9685"/>
        <dbReference type="Rhea" id="RHEA-COMP:9690"/>
        <dbReference type="ChEBI" id="CHEBI:15378"/>
        <dbReference type="ChEBI" id="CHEBI:29999"/>
        <dbReference type="ChEBI" id="CHEBI:57287"/>
        <dbReference type="ChEBI" id="CHEBI:58343"/>
        <dbReference type="ChEBI" id="CHEBI:64479"/>
        <dbReference type="EC" id="2.7.8.7"/>
    </reaction>
</comment>
<gene>
    <name evidence="8" type="primary">acpS</name>
    <name evidence="10" type="ORF">PIG85_07460</name>
</gene>
<feature type="binding site" evidence="8">
    <location>
        <position position="67"/>
    </location>
    <ligand>
        <name>Mg(2+)</name>
        <dbReference type="ChEBI" id="CHEBI:18420"/>
    </ligand>
</feature>